<name>A0A0F9UQ33_9ZZZZ</name>
<dbReference type="AlphaFoldDB" id="A0A0F9UQ33"/>
<dbReference type="EMBL" id="LAZR01000117">
    <property type="protein sequence ID" value="KKN89617.1"/>
    <property type="molecule type" value="Genomic_DNA"/>
</dbReference>
<organism evidence="1">
    <name type="scientific">marine sediment metagenome</name>
    <dbReference type="NCBI Taxonomy" id="412755"/>
    <lineage>
        <taxon>unclassified sequences</taxon>
        <taxon>metagenomes</taxon>
        <taxon>ecological metagenomes</taxon>
    </lineage>
</organism>
<accession>A0A0F9UQ33</accession>
<protein>
    <submittedName>
        <fullName evidence="1">Uncharacterized protein</fullName>
    </submittedName>
</protein>
<evidence type="ECO:0000313" key="1">
    <source>
        <dbReference type="EMBL" id="KKN89617.1"/>
    </source>
</evidence>
<gene>
    <name evidence="1" type="ORF">LCGC14_0237490</name>
</gene>
<sequence>MSTPVNPLSLKSLSIAGLLVASLISFVTLSARESPEINEADYLNLSECANSYFFRHSNERSPSLDAELVTGYKPERHGHICDDIMQLALLSKLHEESISDSGKAAAIAGLKELISDRRDEFSGQRLVRFKVPNNLGIEPYDFERKLFTLGNIRPQRDLGNLWGTYETDFPSWTQLLILGFDFEGEPTIEVDDPVAVSWIDASRQTNTLGTEVFAQTIDLPDAELPHDVFPLLIHHLVFFNTETGQRFLTYVF</sequence>
<reference evidence="1" key="1">
    <citation type="journal article" date="2015" name="Nature">
        <title>Complex archaea that bridge the gap between prokaryotes and eukaryotes.</title>
        <authorList>
            <person name="Spang A."/>
            <person name="Saw J.H."/>
            <person name="Jorgensen S.L."/>
            <person name="Zaremba-Niedzwiedzka K."/>
            <person name="Martijn J."/>
            <person name="Lind A.E."/>
            <person name="van Eijk R."/>
            <person name="Schleper C."/>
            <person name="Guy L."/>
            <person name="Ettema T.J."/>
        </authorList>
    </citation>
    <scope>NUCLEOTIDE SEQUENCE</scope>
</reference>
<comment type="caution">
    <text evidence="1">The sequence shown here is derived from an EMBL/GenBank/DDBJ whole genome shotgun (WGS) entry which is preliminary data.</text>
</comment>
<proteinExistence type="predicted"/>